<dbReference type="GO" id="GO:0008270">
    <property type="term" value="F:zinc ion binding"/>
    <property type="evidence" value="ECO:0007669"/>
    <property type="project" value="InterPro"/>
</dbReference>
<name>A0A6M1PDE0_9BACL</name>
<evidence type="ECO:0000256" key="2">
    <source>
        <dbReference type="ARBA" id="ARBA00022801"/>
    </source>
</evidence>
<reference evidence="6 7" key="1">
    <citation type="submission" date="2020-02" db="EMBL/GenBank/DDBJ databases">
        <authorList>
            <person name="Gao J."/>
            <person name="Sun J."/>
        </authorList>
    </citation>
    <scope>NUCLEOTIDE SEQUENCE [LARGE SCALE GENOMIC DNA]</scope>
    <source>
        <strain evidence="6 7">7124</strain>
    </source>
</reference>
<dbReference type="Pfam" id="PF01844">
    <property type="entry name" value="HNH"/>
    <property type="match status" value="1"/>
</dbReference>
<keyword evidence="2" id="KW-0378">Hydrolase</keyword>
<evidence type="ECO:0000259" key="5">
    <source>
        <dbReference type="Pfam" id="PF01844"/>
    </source>
</evidence>
<evidence type="ECO:0000256" key="4">
    <source>
        <dbReference type="ARBA" id="ARBA00040194"/>
    </source>
</evidence>
<keyword evidence="1" id="KW-0540">Nuclease</keyword>
<dbReference type="AlphaFoldDB" id="A0A6M1PDE0"/>
<dbReference type="GO" id="GO:0016787">
    <property type="term" value="F:hydrolase activity"/>
    <property type="evidence" value="ECO:0007669"/>
    <property type="project" value="UniProtKB-KW"/>
</dbReference>
<evidence type="ECO:0000313" key="7">
    <source>
        <dbReference type="Proteomes" id="UP000480151"/>
    </source>
</evidence>
<dbReference type="Proteomes" id="UP000480151">
    <property type="component" value="Unassembled WGS sequence"/>
</dbReference>
<accession>A0A6M1PDE0</accession>
<comment type="caution">
    <text evidence="6">The sequence shown here is derived from an EMBL/GenBank/DDBJ whole genome shotgun (WGS) entry which is preliminary data.</text>
</comment>
<keyword evidence="6" id="KW-0255">Endonuclease</keyword>
<dbReference type="PANTHER" id="PTHR41286:SF1">
    <property type="entry name" value="HNH NUCLEASE YAJD-RELATED"/>
    <property type="match status" value="1"/>
</dbReference>
<comment type="similarity">
    <text evidence="3">Belongs to the HNH nuclease family.</text>
</comment>
<sequence>MPLKKICNKAGCNSLCNPCDKYCNKHKEQGQLDKQERNRYYDTYLRDKKATQFYHSKEWELLREVVKAKCNGLCTRCLDNKMLKAGVIADHKIPLKVDWSLRLVESNIDFLCLECHNTKTWEDKKKYK</sequence>
<organism evidence="6 7">
    <name type="scientific">Paenibacillus apii</name>
    <dbReference type="NCBI Taxonomy" id="1850370"/>
    <lineage>
        <taxon>Bacteria</taxon>
        <taxon>Bacillati</taxon>
        <taxon>Bacillota</taxon>
        <taxon>Bacilli</taxon>
        <taxon>Bacillales</taxon>
        <taxon>Paenibacillaceae</taxon>
        <taxon>Paenibacillus</taxon>
    </lineage>
</organism>
<dbReference type="EMBL" id="JAAKGU010000001">
    <property type="protein sequence ID" value="NGM81299.1"/>
    <property type="molecule type" value="Genomic_DNA"/>
</dbReference>
<protein>
    <recommendedName>
        <fullName evidence="4">Putative HNH nuclease YajD</fullName>
    </recommendedName>
</protein>
<gene>
    <name evidence="6" type="ORF">G5B47_02605</name>
</gene>
<dbReference type="PANTHER" id="PTHR41286">
    <property type="entry name" value="HNH NUCLEASE YAJD-RELATED"/>
    <property type="match status" value="1"/>
</dbReference>
<dbReference type="GO" id="GO:0004519">
    <property type="term" value="F:endonuclease activity"/>
    <property type="evidence" value="ECO:0007669"/>
    <property type="project" value="UniProtKB-KW"/>
</dbReference>
<dbReference type="GO" id="GO:0005829">
    <property type="term" value="C:cytosol"/>
    <property type="evidence" value="ECO:0007669"/>
    <property type="project" value="TreeGrafter"/>
</dbReference>
<evidence type="ECO:0000313" key="6">
    <source>
        <dbReference type="EMBL" id="NGM81299.1"/>
    </source>
</evidence>
<feature type="domain" description="HNH" evidence="5">
    <location>
        <begin position="74"/>
        <end position="120"/>
    </location>
</feature>
<keyword evidence="7" id="KW-1185">Reference proteome</keyword>
<evidence type="ECO:0000256" key="3">
    <source>
        <dbReference type="ARBA" id="ARBA00038412"/>
    </source>
</evidence>
<dbReference type="GO" id="GO:0003676">
    <property type="term" value="F:nucleic acid binding"/>
    <property type="evidence" value="ECO:0007669"/>
    <property type="project" value="InterPro"/>
</dbReference>
<dbReference type="InterPro" id="IPR002711">
    <property type="entry name" value="HNH"/>
</dbReference>
<proteinExistence type="inferred from homology"/>
<evidence type="ECO:0000256" key="1">
    <source>
        <dbReference type="ARBA" id="ARBA00022722"/>
    </source>
</evidence>